<keyword evidence="2" id="KW-0808">Transferase</keyword>
<dbReference type="InterPro" id="IPR050834">
    <property type="entry name" value="Glycosyltransf_2"/>
</dbReference>
<dbReference type="SUPFAM" id="SSF53448">
    <property type="entry name" value="Nucleotide-diphospho-sugar transferases"/>
    <property type="match status" value="1"/>
</dbReference>
<dbReference type="PANTHER" id="PTHR43685:SF2">
    <property type="entry name" value="GLYCOSYLTRANSFERASE 2-LIKE DOMAIN-CONTAINING PROTEIN"/>
    <property type="match status" value="1"/>
</dbReference>
<dbReference type="GO" id="GO:0016740">
    <property type="term" value="F:transferase activity"/>
    <property type="evidence" value="ECO:0007669"/>
    <property type="project" value="UniProtKB-KW"/>
</dbReference>
<dbReference type="InterPro" id="IPR029044">
    <property type="entry name" value="Nucleotide-diphossugar_trans"/>
</dbReference>
<dbReference type="CDD" id="cd00761">
    <property type="entry name" value="Glyco_tranf_GTA_type"/>
    <property type="match status" value="1"/>
</dbReference>
<evidence type="ECO:0000259" key="1">
    <source>
        <dbReference type="Pfam" id="PF00535"/>
    </source>
</evidence>
<dbReference type="PANTHER" id="PTHR43685">
    <property type="entry name" value="GLYCOSYLTRANSFERASE"/>
    <property type="match status" value="1"/>
</dbReference>
<feature type="domain" description="Glycosyltransferase 2-like" evidence="1">
    <location>
        <begin position="9"/>
        <end position="127"/>
    </location>
</feature>
<evidence type="ECO:0000313" key="2">
    <source>
        <dbReference type="EMBL" id="QHR93299.1"/>
    </source>
</evidence>
<reference evidence="2" key="1">
    <citation type="submission" date="2019-03" db="EMBL/GenBank/DDBJ databases">
        <title>Genetic characterization of the O-antigen and development of a molecular serotyping scheme for Enterobacter cloacae.</title>
        <authorList>
            <person name="Li Y."/>
            <person name="Huang J."/>
            <person name="Wang X."/>
            <person name="Xu C."/>
            <person name="Han T."/>
            <person name="Guo X."/>
        </authorList>
    </citation>
    <scope>NUCLEOTIDE SEQUENCE</scope>
    <source>
        <strain evidence="2">NCTC 11589</strain>
    </source>
</reference>
<accession>A0A6B9Y028</accession>
<sequence length="272" mass="31471">MKTREFGISVVIPSYNRIDTLLRAVDSIDSCQKEKVEIIVVDDCSDFDIYSVLQRYNKNNIPVRIYKNSTNKGPQVSRNVGIRRASFEFVAFLDSDDYFSPDKIDWLLQILANQDIDLLYHAVDGCEKYNKISNLWFKTFGKLLHFRWFICLLNPCVTPSVVIRIKKCLFNPTLRYSEDYAFLLSYVESTTRVKYCDNVLTTVPRAIGTTGGVSGNLIKMRKGEIKGKENLLRKKNISHILQYALSLIFVSARVLSDLIRKRYNFKDFIKSN</sequence>
<dbReference type="Gene3D" id="3.90.550.10">
    <property type="entry name" value="Spore Coat Polysaccharide Biosynthesis Protein SpsA, Chain A"/>
    <property type="match status" value="1"/>
</dbReference>
<proteinExistence type="predicted"/>
<dbReference type="Pfam" id="PF00535">
    <property type="entry name" value="Glycos_transf_2"/>
    <property type="match status" value="1"/>
</dbReference>
<organism evidence="2">
    <name type="scientific">Enterobacter cloacae</name>
    <dbReference type="NCBI Taxonomy" id="550"/>
    <lineage>
        <taxon>Bacteria</taxon>
        <taxon>Pseudomonadati</taxon>
        <taxon>Pseudomonadota</taxon>
        <taxon>Gammaproteobacteria</taxon>
        <taxon>Enterobacterales</taxon>
        <taxon>Enterobacteriaceae</taxon>
        <taxon>Enterobacter</taxon>
        <taxon>Enterobacter cloacae complex</taxon>
    </lineage>
</organism>
<protein>
    <submittedName>
        <fullName evidence="2">GalNAc(5)-diNAcBac-PP-undecaprenol beta-1,3-glucosyltransferase</fullName>
    </submittedName>
</protein>
<name>A0A6B9Y028_ENTCL</name>
<dbReference type="InterPro" id="IPR001173">
    <property type="entry name" value="Glyco_trans_2-like"/>
</dbReference>
<dbReference type="EMBL" id="MK595732">
    <property type="protein sequence ID" value="QHR93299.1"/>
    <property type="molecule type" value="Genomic_DNA"/>
</dbReference>
<dbReference type="AlphaFoldDB" id="A0A6B9Y028"/>